<keyword evidence="2" id="KW-1185">Reference proteome</keyword>
<comment type="caution">
    <text evidence="1">The sequence shown here is derived from an EMBL/GenBank/DDBJ whole genome shotgun (WGS) entry which is preliminary data.</text>
</comment>
<reference evidence="1 2" key="1">
    <citation type="journal article" date="2020" name="Antonie Van Leeuwenhoek">
        <title>Rhodopirellula heiligendammensis sp. nov., Rhodopirellula pilleata sp. nov., and Rhodopirellula solitaria sp. nov. isolated from natural or artificial marine surfaces in Northern Germany and California, USA, and emended description of the genus Rhodopirellula.</title>
        <authorList>
            <person name="Kallscheuer N."/>
            <person name="Wiegand S."/>
            <person name="Jogler M."/>
            <person name="Boedeker C."/>
            <person name="Peeters S.H."/>
            <person name="Rast P."/>
            <person name="Heuer A."/>
            <person name="Jetten M.S.M."/>
            <person name="Rohde M."/>
            <person name="Jogler C."/>
        </authorList>
    </citation>
    <scope>NUCLEOTIDE SEQUENCE [LARGE SCALE GENOMIC DNA]</scope>
    <source>
        <strain evidence="1 2">Poly21</strain>
    </source>
</reference>
<protein>
    <submittedName>
        <fullName evidence="1">Uncharacterized protein</fullName>
    </submittedName>
</protein>
<sequence>MPCHRAIAVGRLCSRQPNAGAHAWPNAMESLDDFAIAAPTAYGVFHASL</sequence>
<dbReference type="AlphaFoldDB" id="A0A5C6C5Q6"/>
<evidence type="ECO:0000313" key="2">
    <source>
        <dbReference type="Proteomes" id="UP000319908"/>
    </source>
</evidence>
<gene>
    <name evidence="1" type="ORF">Poly21_16610</name>
</gene>
<dbReference type="EMBL" id="SJPU01000001">
    <property type="protein sequence ID" value="TWU19488.1"/>
    <property type="molecule type" value="Genomic_DNA"/>
</dbReference>
<proteinExistence type="predicted"/>
<organism evidence="1 2">
    <name type="scientific">Allorhodopirellula heiligendammensis</name>
    <dbReference type="NCBI Taxonomy" id="2714739"/>
    <lineage>
        <taxon>Bacteria</taxon>
        <taxon>Pseudomonadati</taxon>
        <taxon>Planctomycetota</taxon>
        <taxon>Planctomycetia</taxon>
        <taxon>Pirellulales</taxon>
        <taxon>Pirellulaceae</taxon>
        <taxon>Allorhodopirellula</taxon>
    </lineage>
</organism>
<dbReference type="Proteomes" id="UP000319908">
    <property type="component" value="Unassembled WGS sequence"/>
</dbReference>
<name>A0A5C6C5Q6_9BACT</name>
<evidence type="ECO:0000313" key="1">
    <source>
        <dbReference type="EMBL" id="TWU19488.1"/>
    </source>
</evidence>
<accession>A0A5C6C5Q6</accession>